<dbReference type="STRING" id="32473.ENSXCOP00000027170"/>
<organism evidence="2 3">
    <name type="scientific">Xiphophorus couchianus</name>
    <name type="common">Monterrey platyfish</name>
    <dbReference type="NCBI Taxonomy" id="32473"/>
    <lineage>
        <taxon>Eukaryota</taxon>
        <taxon>Metazoa</taxon>
        <taxon>Chordata</taxon>
        <taxon>Craniata</taxon>
        <taxon>Vertebrata</taxon>
        <taxon>Euteleostomi</taxon>
        <taxon>Actinopterygii</taxon>
        <taxon>Neopterygii</taxon>
        <taxon>Teleostei</taxon>
        <taxon>Neoteleostei</taxon>
        <taxon>Acanthomorphata</taxon>
        <taxon>Ovalentaria</taxon>
        <taxon>Atherinomorphae</taxon>
        <taxon>Cyprinodontiformes</taxon>
        <taxon>Poeciliidae</taxon>
        <taxon>Poeciliinae</taxon>
        <taxon>Xiphophorus</taxon>
    </lineage>
</organism>
<feature type="transmembrane region" description="Helical" evidence="1">
    <location>
        <begin position="64"/>
        <end position="82"/>
    </location>
</feature>
<dbReference type="GeneTree" id="ENSGT01110000271630"/>
<reference evidence="2" key="2">
    <citation type="submission" date="2025-09" db="UniProtKB">
        <authorList>
            <consortium name="Ensembl"/>
        </authorList>
    </citation>
    <scope>IDENTIFICATION</scope>
</reference>
<dbReference type="Ensembl" id="ENSXCOT00000027503.1">
    <property type="protein sequence ID" value="ENSXCOP00000027170.1"/>
    <property type="gene ID" value="ENSXCOG00000020286.1"/>
</dbReference>
<keyword evidence="1" id="KW-0472">Membrane</keyword>
<name>A0A3B5N146_9TELE</name>
<evidence type="ECO:0000313" key="3">
    <source>
        <dbReference type="Proteomes" id="UP000261380"/>
    </source>
</evidence>
<keyword evidence="1" id="KW-0812">Transmembrane</keyword>
<reference evidence="2" key="1">
    <citation type="submission" date="2025-08" db="UniProtKB">
        <authorList>
            <consortium name="Ensembl"/>
        </authorList>
    </citation>
    <scope>IDENTIFICATION</scope>
</reference>
<proteinExistence type="predicted"/>
<dbReference type="Proteomes" id="UP000261380">
    <property type="component" value="Unplaced"/>
</dbReference>
<dbReference type="AlphaFoldDB" id="A0A3B5N146"/>
<keyword evidence="3" id="KW-1185">Reference proteome</keyword>
<evidence type="ECO:0000313" key="2">
    <source>
        <dbReference type="Ensembl" id="ENSXCOP00000027170.1"/>
    </source>
</evidence>
<accession>A0A3B5N146</accession>
<protein>
    <submittedName>
        <fullName evidence="2">Uncharacterized protein</fullName>
    </submittedName>
</protein>
<sequence>MHTGNEPECRRTSILFICLSVFQGKCRSKSMYSLQSAAVEQECVCCAAVKTEPLSVKQCAYCQHAVWLIVVVFTCLTAFPGFSKGRTDYVQAWPGTIKCVDN</sequence>
<evidence type="ECO:0000256" key="1">
    <source>
        <dbReference type="SAM" id="Phobius"/>
    </source>
</evidence>
<keyword evidence="1" id="KW-1133">Transmembrane helix</keyword>